<feature type="transmembrane region" description="Helical" evidence="1">
    <location>
        <begin position="162"/>
        <end position="189"/>
    </location>
</feature>
<proteinExistence type="predicted"/>
<organism evidence="2 3">
    <name type="scientific">Teichococcus coralli</name>
    <dbReference type="NCBI Taxonomy" id="2545983"/>
    <lineage>
        <taxon>Bacteria</taxon>
        <taxon>Pseudomonadati</taxon>
        <taxon>Pseudomonadota</taxon>
        <taxon>Alphaproteobacteria</taxon>
        <taxon>Acetobacterales</taxon>
        <taxon>Roseomonadaceae</taxon>
        <taxon>Roseomonas</taxon>
    </lineage>
</organism>
<feature type="transmembrane region" description="Helical" evidence="1">
    <location>
        <begin position="262"/>
        <end position="283"/>
    </location>
</feature>
<dbReference type="AlphaFoldDB" id="A0A845BAC0"/>
<comment type="caution">
    <text evidence="2">The sequence shown here is derived from an EMBL/GenBank/DDBJ whole genome shotgun (WGS) entry which is preliminary data.</text>
</comment>
<feature type="transmembrane region" description="Helical" evidence="1">
    <location>
        <begin position="116"/>
        <end position="142"/>
    </location>
</feature>
<name>A0A845BAC0_9PROT</name>
<evidence type="ECO:0000313" key="3">
    <source>
        <dbReference type="Proteomes" id="UP000460715"/>
    </source>
</evidence>
<accession>A0A845BAC0</accession>
<dbReference type="Proteomes" id="UP000460715">
    <property type="component" value="Unassembled WGS sequence"/>
</dbReference>
<keyword evidence="1" id="KW-1133">Transmembrane helix</keyword>
<feature type="transmembrane region" description="Helical" evidence="1">
    <location>
        <begin position="201"/>
        <end position="225"/>
    </location>
</feature>
<keyword evidence="1" id="KW-0472">Membrane</keyword>
<dbReference type="EMBL" id="SNVJ01000012">
    <property type="protein sequence ID" value="MXP64563.1"/>
    <property type="molecule type" value="Genomic_DNA"/>
</dbReference>
<protein>
    <recommendedName>
        <fullName evidence="4">YfhO family protein</fullName>
    </recommendedName>
</protein>
<reference evidence="2 3" key="1">
    <citation type="submission" date="2019-03" db="EMBL/GenBank/DDBJ databases">
        <title>Roseomonas sp. a novel Roseomonas species isolated from Sea whip Gorgonian.</title>
        <authorList>
            <person name="Li F."/>
            <person name="Pan X."/>
            <person name="Huang S."/>
            <person name="Li Z."/>
            <person name="Meng B."/>
        </authorList>
    </citation>
    <scope>NUCLEOTIDE SEQUENCE [LARGE SCALE GENOMIC DNA]</scope>
    <source>
        <strain evidence="2 3">M0104</strain>
    </source>
</reference>
<dbReference type="RefSeq" id="WP_160937835.1">
    <property type="nucleotide sequence ID" value="NZ_SNVJ01000012.1"/>
</dbReference>
<keyword evidence="3" id="KW-1185">Reference proteome</keyword>
<evidence type="ECO:0000313" key="2">
    <source>
        <dbReference type="EMBL" id="MXP64563.1"/>
    </source>
</evidence>
<feature type="transmembrane region" description="Helical" evidence="1">
    <location>
        <begin position="292"/>
        <end position="313"/>
    </location>
</feature>
<evidence type="ECO:0008006" key="4">
    <source>
        <dbReference type="Google" id="ProtNLM"/>
    </source>
</evidence>
<keyword evidence="1" id="KW-0812">Transmembrane</keyword>
<feature type="transmembrane region" description="Helical" evidence="1">
    <location>
        <begin position="85"/>
        <end position="104"/>
    </location>
</feature>
<evidence type="ECO:0000256" key="1">
    <source>
        <dbReference type="SAM" id="Phobius"/>
    </source>
</evidence>
<sequence length="533" mass="57054">MRPLGGLTRSGLVALFAVMLLVPLMLAPMPILGDFPNHAARFWLLGGGMAQMPGMYGADWSRAFTNIGGDLIARALAGSVPGDHVAQGILAFAIIGPPLGCFLLNRRLLGWNVWQLALPALAWTMTLIFGFITFQMGLALALMLAALDAAMRPSALRWAARLAFSAALLVVHPFALLFYAALLGGLTIGPRIADRFASRRAVTGFLGSGLLLVVVCSLPVLVLALTAAHLPGEDQAAGSTGTIWNHGIASRIAALLSPFRTYTMRVDAVFMLLLALVPAYALLRRRLHVHQGLLAVAAILAFVSLFMPTAMAGTSVIELRLPIMALLAAAAAIRIDFARRPVLIGAAVALAALSGLRTADVARHWVRLEADAAAIRTVLAALPPHSAVLPLQHDAPREAMAGAPLGRYFADRMPSFTQSGAFATLWRQSFVPNLFTARGKQPLMVAPAFEQIAVPEGEIASVAALSDPDYPLPQSEAYVRHWRDRFDFALVLNTDMPDRNGPVQLPEGVEVVAQQGFAQLLRLPRARITSQLR</sequence>
<feature type="transmembrane region" description="Helical" evidence="1">
    <location>
        <begin position="12"/>
        <end position="33"/>
    </location>
</feature>
<gene>
    <name evidence="2" type="ORF">E0493_14520</name>
</gene>
<dbReference type="OrthoDB" id="7975584at2"/>